<accession>A0AAW2UFL8</accession>
<dbReference type="GO" id="GO:0046856">
    <property type="term" value="P:phosphatidylinositol dephosphorylation"/>
    <property type="evidence" value="ECO:0007669"/>
    <property type="project" value="InterPro"/>
</dbReference>
<name>A0AAW2UFL8_9LAMI</name>
<dbReference type="InterPro" id="IPR045849">
    <property type="entry name" value="IP5P_plant"/>
</dbReference>
<feature type="domain" description="Inositol polyphosphate-related phosphatase" evidence="3">
    <location>
        <begin position="1"/>
        <end position="217"/>
    </location>
</feature>
<dbReference type="PANTHER" id="PTHR45666">
    <property type="entry name" value="TYPE IV INOSITOL POLYPHOSPHATE 5-PHOSPHATASE 9"/>
    <property type="match status" value="1"/>
</dbReference>
<proteinExistence type="inferred from homology"/>
<reference evidence="4" key="2">
    <citation type="journal article" date="2024" name="Plant">
        <title>Genomic evolution and insights into agronomic trait innovations of Sesamum species.</title>
        <authorList>
            <person name="Miao H."/>
            <person name="Wang L."/>
            <person name="Qu L."/>
            <person name="Liu H."/>
            <person name="Sun Y."/>
            <person name="Le M."/>
            <person name="Wang Q."/>
            <person name="Wei S."/>
            <person name="Zheng Y."/>
            <person name="Lin W."/>
            <person name="Duan Y."/>
            <person name="Cao H."/>
            <person name="Xiong S."/>
            <person name="Wang X."/>
            <person name="Wei L."/>
            <person name="Li C."/>
            <person name="Ma Q."/>
            <person name="Ju M."/>
            <person name="Zhao R."/>
            <person name="Li G."/>
            <person name="Mu C."/>
            <person name="Tian Q."/>
            <person name="Mei H."/>
            <person name="Zhang T."/>
            <person name="Gao T."/>
            <person name="Zhang H."/>
        </authorList>
    </citation>
    <scope>NUCLEOTIDE SEQUENCE</scope>
    <source>
        <strain evidence="4">KEN1</strain>
    </source>
</reference>
<evidence type="ECO:0000313" key="4">
    <source>
        <dbReference type="EMBL" id="KAL0415568.1"/>
    </source>
</evidence>
<dbReference type="InterPro" id="IPR036691">
    <property type="entry name" value="Endo/exonu/phosph_ase_sf"/>
</dbReference>
<dbReference type="GO" id="GO:0034485">
    <property type="term" value="F:phosphatidylinositol-3,4,5-trisphosphate 5-phosphatase activity"/>
    <property type="evidence" value="ECO:0007669"/>
    <property type="project" value="TreeGrafter"/>
</dbReference>
<dbReference type="GO" id="GO:0004445">
    <property type="term" value="F:inositol-polyphosphate 5-phosphatase activity"/>
    <property type="evidence" value="ECO:0007669"/>
    <property type="project" value="InterPro"/>
</dbReference>
<dbReference type="GO" id="GO:0004439">
    <property type="term" value="F:phosphatidylinositol-4,5-bisphosphate 5-phosphatase activity"/>
    <property type="evidence" value="ECO:0007669"/>
    <property type="project" value="TreeGrafter"/>
</dbReference>
<organism evidence="4">
    <name type="scientific">Sesamum latifolium</name>
    <dbReference type="NCBI Taxonomy" id="2727402"/>
    <lineage>
        <taxon>Eukaryota</taxon>
        <taxon>Viridiplantae</taxon>
        <taxon>Streptophyta</taxon>
        <taxon>Embryophyta</taxon>
        <taxon>Tracheophyta</taxon>
        <taxon>Spermatophyta</taxon>
        <taxon>Magnoliopsida</taxon>
        <taxon>eudicotyledons</taxon>
        <taxon>Gunneridae</taxon>
        <taxon>Pentapetalae</taxon>
        <taxon>asterids</taxon>
        <taxon>lamiids</taxon>
        <taxon>Lamiales</taxon>
        <taxon>Pedaliaceae</taxon>
        <taxon>Sesamum</taxon>
    </lineage>
</organism>
<dbReference type="SUPFAM" id="SSF56219">
    <property type="entry name" value="DNase I-like"/>
    <property type="match status" value="1"/>
</dbReference>
<dbReference type="SMART" id="SM00128">
    <property type="entry name" value="IPPc"/>
    <property type="match status" value="1"/>
</dbReference>
<reference evidence="4" key="1">
    <citation type="submission" date="2020-06" db="EMBL/GenBank/DDBJ databases">
        <authorList>
            <person name="Li T."/>
            <person name="Hu X."/>
            <person name="Zhang T."/>
            <person name="Song X."/>
            <person name="Zhang H."/>
            <person name="Dai N."/>
            <person name="Sheng W."/>
            <person name="Hou X."/>
            <person name="Wei L."/>
        </authorList>
    </citation>
    <scope>NUCLEOTIDE SEQUENCE</scope>
    <source>
        <strain evidence="4">KEN1</strain>
        <tissue evidence="4">Leaf</tissue>
    </source>
</reference>
<comment type="similarity">
    <text evidence="1">Belongs to the inositol polyphosphate 5-phosphatase family.</text>
</comment>
<evidence type="ECO:0000256" key="1">
    <source>
        <dbReference type="ARBA" id="ARBA00010768"/>
    </source>
</evidence>
<dbReference type="InterPro" id="IPR000300">
    <property type="entry name" value="IPPc"/>
</dbReference>
<evidence type="ECO:0000256" key="2">
    <source>
        <dbReference type="ARBA" id="ARBA00022801"/>
    </source>
</evidence>
<dbReference type="EMBL" id="JACGWN010000012">
    <property type="protein sequence ID" value="KAL0415568.1"/>
    <property type="molecule type" value="Genomic_DNA"/>
</dbReference>
<dbReference type="Gene3D" id="3.60.10.10">
    <property type="entry name" value="Endonuclease/exonuclease/phosphatase"/>
    <property type="match status" value="1"/>
</dbReference>
<protein>
    <submittedName>
        <fullName evidence="4">Type IV inositol polyphosphate 5-phosphatase 9</fullName>
    </submittedName>
</protein>
<dbReference type="AlphaFoldDB" id="A0AAW2UFL8"/>
<gene>
    <name evidence="4" type="ORF">Slati_3388700</name>
</gene>
<dbReference type="Pfam" id="PF22669">
    <property type="entry name" value="Exo_endo_phos2"/>
    <property type="match status" value="1"/>
</dbReference>
<keyword evidence="2" id="KW-0378">Hydrolase</keyword>
<sequence>MAARGIPPPDTLNLDDLLDTQNSIADIYVFGFQEIVPLSAGNILVPENTSGGKEGDERQRNADAAHILARTLFPAEAQQHLPRKILDHDRVIWLGDLNYRIYLPEATTRYLVKNKEWSILLQNDQLKAELRNGHVFAGWNEKEIEFAPTYKYDQDSDDYYGSNHKIKAKRMRAPAWCDRIIWFGKGLKQTHYNRVESRLSDHRPVRAIFVAYVEVSGPSKEPRSVLSNRFVDSSNYFTSSSND</sequence>
<evidence type="ECO:0000259" key="3">
    <source>
        <dbReference type="SMART" id="SM00128"/>
    </source>
</evidence>
<comment type="caution">
    <text evidence="4">The sequence shown here is derived from an EMBL/GenBank/DDBJ whole genome shotgun (WGS) entry which is preliminary data.</text>
</comment>
<dbReference type="PANTHER" id="PTHR45666:SF12">
    <property type="entry name" value="TYPE IV INOSITOL POLYPHOSPHATE 5-PHOSPHATASE 9-LIKE"/>
    <property type="match status" value="1"/>
</dbReference>